<dbReference type="InterPro" id="IPR023395">
    <property type="entry name" value="MCP_dom_sf"/>
</dbReference>
<sequence length="368" mass="39584">MRRRSESEAEGAGGMASTSARAISLAPRGGTPGSRGARGRQHSSNNLKARVQVRVETKIGRACEALIDRTNLHLRHLVSGATASVVARTLLAPLERVKVELQINQRPGGAVKILAGIVKGEGVAGLWRGNTINLLRTVPYRSLNYYTYDNTRALMLQGKDGELSVAQRLVCGATAGCVAILCCFPLDVLRTRMLRKGNEAFYKRGALSTLAHIIRAEGPLALYSGVIPALVSIGPSNAVFYATYDALRSNHLRMASSAGRGGPQREEKMDPKFSLLYGGLAGIVAETSVYPLEVLRRRLQLATVVAATGRGAFGNLRSMSRLLRVILAREGLRGLYAGALPTACQVLPSAAISYYIFEEAKKTLRVNK</sequence>
<feature type="repeat" description="Solcar" evidence="6">
    <location>
        <begin position="273"/>
        <end position="363"/>
    </location>
</feature>
<evidence type="ECO:0000313" key="10">
    <source>
        <dbReference type="Proteomes" id="UP001472866"/>
    </source>
</evidence>
<dbReference type="EMBL" id="CP151519">
    <property type="protein sequence ID" value="WZN67362.1"/>
    <property type="molecule type" value="Genomic_DNA"/>
</dbReference>
<feature type="region of interest" description="Disordered" evidence="8">
    <location>
        <begin position="1"/>
        <end position="49"/>
    </location>
</feature>
<evidence type="ECO:0000256" key="5">
    <source>
        <dbReference type="ARBA" id="ARBA00023136"/>
    </source>
</evidence>
<keyword evidence="5 6" id="KW-0472">Membrane</keyword>
<dbReference type="GO" id="GO:0055085">
    <property type="term" value="P:transmembrane transport"/>
    <property type="evidence" value="ECO:0007669"/>
    <property type="project" value="InterPro"/>
</dbReference>
<comment type="subcellular location">
    <subcellularLocation>
        <location evidence="1">Membrane</location>
        <topology evidence="1">Multi-pass membrane protein</topology>
    </subcellularLocation>
</comment>
<evidence type="ECO:0000256" key="6">
    <source>
        <dbReference type="PROSITE-ProRule" id="PRU00282"/>
    </source>
</evidence>
<dbReference type="Pfam" id="PF00153">
    <property type="entry name" value="Mito_carr"/>
    <property type="match status" value="3"/>
</dbReference>
<evidence type="ECO:0000256" key="4">
    <source>
        <dbReference type="ARBA" id="ARBA00022737"/>
    </source>
</evidence>
<dbReference type="PRINTS" id="PR00926">
    <property type="entry name" value="MITOCARRIER"/>
</dbReference>
<keyword evidence="4" id="KW-0677">Repeat</keyword>
<dbReference type="GO" id="GO:0016020">
    <property type="term" value="C:membrane"/>
    <property type="evidence" value="ECO:0007669"/>
    <property type="project" value="UniProtKB-SubCell"/>
</dbReference>
<feature type="repeat" description="Solcar" evidence="6">
    <location>
        <begin position="163"/>
        <end position="250"/>
    </location>
</feature>
<reference evidence="9 10" key="1">
    <citation type="submission" date="2024-03" db="EMBL/GenBank/DDBJ databases">
        <title>Complete genome sequence of the green alga Chloropicon roscoffensis RCC1871.</title>
        <authorList>
            <person name="Lemieux C."/>
            <person name="Pombert J.-F."/>
            <person name="Otis C."/>
            <person name="Turmel M."/>
        </authorList>
    </citation>
    <scope>NUCLEOTIDE SEQUENCE [LARGE SCALE GENOMIC DNA]</scope>
    <source>
        <strain evidence="9 10">RCC1871</strain>
    </source>
</reference>
<dbReference type="Proteomes" id="UP001472866">
    <property type="component" value="Chromosome 19"/>
</dbReference>
<evidence type="ECO:0000313" key="9">
    <source>
        <dbReference type="EMBL" id="WZN67362.1"/>
    </source>
</evidence>
<name>A0AAX4PMJ2_9CHLO</name>
<comment type="similarity">
    <text evidence="7">Belongs to the mitochondrial carrier (TC 2.A.29) family.</text>
</comment>
<dbReference type="InterPro" id="IPR018108">
    <property type="entry name" value="MCP_transmembrane"/>
</dbReference>
<evidence type="ECO:0000256" key="8">
    <source>
        <dbReference type="SAM" id="MobiDB-lite"/>
    </source>
</evidence>
<keyword evidence="10" id="KW-1185">Reference proteome</keyword>
<dbReference type="PROSITE" id="PS50920">
    <property type="entry name" value="SOLCAR"/>
    <property type="match status" value="3"/>
</dbReference>
<keyword evidence="3 6" id="KW-0812">Transmembrane</keyword>
<keyword evidence="2 7" id="KW-0813">Transport</keyword>
<gene>
    <name evidence="9" type="ORF">HKI87_19g89370</name>
</gene>
<dbReference type="Gene3D" id="1.50.40.10">
    <property type="entry name" value="Mitochondrial carrier domain"/>
    <property type="match status" value="1"/>
</dbReference>
<dbReference type="PANTHER" id="PTHR24089">
    <property type="entry name" value="SOLUTE CARRIER FAMILY 25"/>
    <property type="match status" value="1"/>
</dbReference>
<accession>A0AAX4PMJ2</accession>
<evidence type="ECO:0000256" key="1">
    <source>
        <dbReference type="ARBA" id="ARBA00004141"/>
    </source>
</evidence>
<evidence type="ECO:0000256" key="7">
    <source>
        <dbReference type="RuleBase" id="RU000488"/>
    </source>
</evidence>
<dbReference type="AlphaFoldDB" id="A0AAX4PMJ2"/>
<proteinExistence type="inferred from homology"/>
<evidence type="ECO:0000256" key="3">
    <source>
        <dbReference type="ARBA" id="ARBA00022692"/>
    </source>
</evidence>
<protein>
    <submittedName>
        <fullName evidence="9">Mitochondrial adenine nucleotide transporter</fullName>
    </submittedName>
</protein>
<feature type="repeat" description="Solcar" evidence="6">
    <location>
        <begin position="71"/>
        <end position="154"/>
    </location>
</feature>
<organism evidence="9 10">
    <name type="scientific">Chloropicon roscoffensis</name>
    <dbReference type="NCBI Taxonomy" id="1461544"/>
    <lineage>
        <taxon>Eukaryota</taxon>
        <taxon>Viridiplantae</taxon>
        <taxon>Chlorophyta</taxon>
        <taxon>Chloropicophyceae</taxon>
        <taxon>Chloropicales</taxon>
        <taxon>Chloropicaceae</taxon>
        <taxon>Chloropicon</taxon>
    </lineage>
</organism>
<dbReference type="SUPFAM" id="SSF103506">
    <property type="entry name" value="Mitochondrial carrier"/>
    <property type="match status" value="1"/>
</dbReference>
<dbReference type="InterPro" id="IPR002067">
    <property type="entry name" value="MCP"/>
</dbReference>
<evidence type="ECO:0000256" key="2">
    <source>
        <dbReference type="ARBA" id="ARBA00022448"/>
    </source>
</evidence>